<evidence type="ECO:0000313" key="2">
    <source>
        <dbReference type="Proteomes" id="UP000887566"/>
    </source>
</evidence>
<accession>A0A914WRW3</accession>
<dbReference type="AlphaFoldDB" id="A0A914WRW3"/>
<proteinExistence type="predicted"/>
<dbReference type="Proteomes" id="UP000887566">
    <property type="component" value="Unplaced"/>
</dbReference>
<dbReference type="WBParaSite" id="PSAMB.scaffold490size49554.g6607.t1">
    <property type="protein sequence ID" value="PSAMB.scaffold490size49554.g6607.t1"/>
    <property type="gene ID" value="PSAMB.scaffold490size49554.g6607"/>
</dbReference>
<keyword evidence="2" id="KW-1185">Reference proteome</keyword>
<reference evidence="3" key="1">
    <citation type="submission" date="2022-11" db="UniProtKB">
        <authorList>
            <consortium name="WormBaseParasite"/>
        </authorList>
    </citation>
    <scope>IDENTIFICATION</scope>
</reference>
<protein>
    <submittedName>
        <fullName evidence="3">Uncharacterized protein</fullName>
    </submittedName>
</protein>
<evidence type="ECO:0000313" key="3">
    <source>
        <dbReference type="WBParaSite" id="PSAMB.scaffold490size49554.g6607.t1"/>
    </source>
</evidence>
<sequence length="82" mass="9020">MASFPMMSNAAHAKNIRVSMEQRNKLVDGGTVISSGRGATNKTKDDQRHSGWGTKNYHCGMTNGTNMIGTMKNLVNTTRIQY</sequence>
<feature type="region of interest" description="Disordered" evidence="1">
    <location>
        <begin position="28"/>
        <end position="55"/>
    </location>
</feature>
<name>A0A914WRW3_9BILA</name>
<feature type="compositionally biased region" description="Polar residues" evidence="1">
    <location>
        <begin position="32"/>
        <end position="41"/>
    </location>
</feature>
<organism evidence="2 3">
    <name type="scientific">Plectus sambesii</name>
    <dbReference type="NCBI Taxonomy" id="2011161"/>
    <lineage>
        <taxon>Eukaryota</taxon>
        <taxon>Metazoa</taxon>
        <taxon>Ecdysozoa</taxon>
        <taxon>Nematoda</taxon>
        <taxon>Chromadorea</taxon>
        <taxon>Plectida</taxon>
        <taxon>Plectina</taxon>
        <taxon>Plectoidea</taxon>
        <taxon>Plectidae</taxon>
        <taxon>Plectus</taxon>
    </lineage>
</organism>
<evidence type="ECO:0000256" key="1">
    <source>
        <dbReference type="SAM" id="MobiDB-lite"/>
    </source>
</evidence>